<dbReference type="EMBL" id="BDQF01000014">
    <property type="protein sequence ID" value="GAW82907.1"/>
    <property type="molecule type" value="Genomic_DNA"/>
</dbReference>
<organism evidence="7 8">
    <name type="scientific">Plasmodium gonderi</name>
    <dbReference type="NCBI Taxonomy" id="77519"/>
    <lineage>
        <taxon>Eukaryota</taxon>
        <taxon>Sar</taxon>
        <taxon>Alveolata</taxon>
        <taxon>Apicomplexa</taxon>
        <taxon>Aconoidasida</taxon>
        <taxon>Haemosporida</taxon>
        <taxon>Plasmodiidae</taxon>
        <taxon>Plasmodium</taxon>
        <taxon>Plasmodium (Plasmodium)</taxon>
    </lineage>
</organism>
<evidence type="ECO:0000313" key="8">
    <source>
        <dbReference type="Proteomes" id="UP000195521"/>
    </source>
</evidence>
<dbReference type="PANTHER" id="PTHR40412">
    <property type="entry name" value="SF-ASSEMBLIN"/>
    <property type="match status" value="1"/>
</dbReference>
<dbReference type="Pfam" id="PF06705">
    <property type="entry name" value="SF-assemblin"/>
    <property type="match status" value="1"/>
</dbReference>
<evidence type="ECO:0000256" key="5">
    <source>
        <dbReference type="ARBA" id="ARBA00023054"/>
    </source>
</evidence>
<comment type="subcellular location">
    <subcellularLocation>
        <location evidence="1">Cytoplasm</location>
        <location evidence="1">Cytoskeleton</location>
    </subcellularLocation>
</comment>
<dbReference type="InterPro" id="IPR008374">
    <property type="entry name" value="SF_assemblin/giardin_b"/>
</dbReference>
<dbReference type="OMA" id="EHTANDM"/>
<evidence type="ECO:0000256" key="2">
    <source>
        <dbReference type="ARBA" id="ARBA00005678"/>
    </source>
</evidence>
<keyword evidence="3" id="KW-0963">Cytoplasm</keyword>
<dbReference type="GO" id="GO:0005874">
    <property type="term" value="C:microtubule"/>
    <property type="evidence" value="ECO:0007669"/>
    <property type="project" value="UniProtKB-KW"/>
</dbReference>
<accession>A0A1Y1JNV4</accession>
<comment type="similarity">
    <text evidence="2">Belongs to the SF-assemblin family.</text>
</comment>
<dbReference type="RefSeq" id="XP_028545496.1">
    <property type="nucleotide sequence ID" value="XM_028689695.1"/>
</dbReference>
<protein>
    <submittedName>
        <fullName evidence="7">SF-assemblin/beta giardin domain containing protein</fullName>
    </submittedName>
</protein>
<keyword evidence="5" id="KW-0175">Coiled coil</keyword>
<keyword evidence="6" id="KW-0206">Cytoskeleton</keyword>
<dbReference type="PRINTS" id="PR01799">
    <property type="entry name" value="SFASSEMBLIN"/>
</dbReference>
<dbReference type="Proteomes" id="UP000195521">
    <property type="component" value="Unassembled WGS sequence"/>
</dbReference>
<evidence type="ECO:0000256" key="1">
    <source>
        <dbReference type="ARBA" id="ARBA00004245"/>
    </source>
</evidence>
<dbReference type="OrthoDB" id="436841at2759"/>
<gene>
    <name evidence="7" type="ORF">PGO_131790</name>
</gene>
<comment type="caution">
    <text evidence="7">The sequence shown here is derived from an EMBL/GenBank/DDBJ whole genome shotgun (WGS) entry which is preliminary data.</text>
</comment>
<keyword evidence="8" id="KW-1185">Reference proteome</keyword>
<name>A0A1Y1JNV4_PLAGO</name>
<dbReference type="AlphaFoldDB" id="A0A1Y1JNV4"/>
<dbReference type="GO" id="GO:0005200">
    <property type="term" value="F:structural constituent of cytoskeleton"/>
    <property type="evidence" value="ECO:0007669"/>
    <property type="project" value="InterPro"/>
</dbReference>
<evidence type="ECO:0000256" key="3">
    <source>
        <dbReference type="ARBA" id="ARBA00022490"/>
    </source>
</evidence>
<evidence type="ECO:0000256" key="4">
    <source>
        <dbReference type="ARBA" id="ARBA00022701"/>
    </source>
</evidence>
<dbReference type="PANTHER" id="PTHR40412:SF1">
    <property type="entry name" value="SF-ASSEMBLIN"/>
    <property type="match status" value="1"/>
</dbReference>
<evidence type="ECO:0000256" key="6">
    <source>
        <dbReference type="ARBA" id="ARBA00023212"/>
    </source>
</evidence>
<proteinExistence type="inferred from homology"/>
<dbReference type="GeneID" id="39749645"/>
<keyword evidence="4" id="KW-0493">Microtubule</keyword>
<reference evidence="8" key="1">
    <citation type="submission" date="2017-04" db="EMBL/GenBank/DDBJ databases">
        <title>Plasmodium gonderi genome.</title>
        <authorList>
            <person name="Arisue N."/>
            <person name="Honma H."/>
            <person name="Kawai S."/>
            <person name="Tougan T."/>
            <person name="Tanabe K."/>
            <person name="Horii T."/>
        </authorList>
    </citation>
    <scope>NUCLEOTIDE SEQUENCE [LARGE SCALE GENOMIC DNA]</scope>
    <source>
        <strain evidence="8">ATCC 30045</strain>
    </source>
</reference>
<sequence length="266" mass="31235">MLESSEHYCVSEGNDTCSLENERIMRGDLNFFGESNVLDEEMENKLESKNFYKELRYDLVRIERNINIEVKKRIEANRNIQQLIEHTANDMINNVLNKITTRIENISFDLDKIIKKCDELEQMIGQIRVNLPTKIQTEMISLKREVSDFFIILSKYANNKKKRNNILFAKIENMNAYIGTKIQSEVSFKDQDFIFFKTESDKIILYDSDNENSFKNVFLHQVQEIKDALDLTIKAREQSDDDIIQAMNKYTSILQKALHSVITSNH</sequence>
<evidence type="ECO:0000313" key="7">
    <source>
        <dbReference type="EMBL" id="GAW82907.1"/>
    </source>
</evidence>